<organism evidence="3 4">
    <name type="scientific">Planosporangium flavigriseum</name>
    <dbReference type="NCBI Taxonomy" id="373681"/>
    <lineage>
        <taxon>Bacteria</taxon>
        <taxon>Bacillati</taxon>
        <taxon>Actinomycetota</taxon>
        <taxon>Actinomycetes</taxon>
        <taxon>Micromonosporales</taxon>
        <taxon>Micromonosporaceae</taxon>
        <taxon>Planosporangium</taxon>
    </lineage>
</organism>
<dbReference type="RefSeq" id="WP_168076438.1">
    <property type="nucleotide sequence ID" value="NZ_BAAAQJ010000026.1"/>
</dbReference>
<evidence type="ECO:0000313" key="3">
    <source>
        <dbReference type="EMBL" id="GIG71832.1"/>
    </source>
</evidence>
<dbReference type="PROSITE" id="PS51257">
    <property type="entry name" value="PROKAR_LIPOPROTEIN"/>
    <property type="match status" value="1"/>
</dbReference>
<dbReference type="InterPro" id="IPR031571">
    <property type="entry name" value="RcpC_dom"/>
</dbReference>
<dbReference type="AlphaFoldDB" id="A0A8J3LEX4"/>
<evidence type="ECO:0000256" key="1">
    <source>
        <dbReference type="SAM" id="MobiDB-lite"/>
    </source>
</evidence>
<gene>
    <name evidence="3" type="ORF">Pfl04_02360</name>
</gene>
<protein>
    <recommendedName>
        <fullName evidence="2">Flp pilus assembly protein RcpC/CpaB domain-containing protein</fullName>
    </recommendedName>
</protein>
<proteinExistence type="predicted"/>
<comment type="caution">
    <text evidence="3">The sequence shown here is derived from an EMBL/GenBank/DDBJ whole genome shotgun (WGS) entry which is preliminary data.</text>
</comment>
<accession>A0A8J3LEX4</accession>
<feature type="domain" description="Flp pilus assembly protein RcpC/CpaB" evidence="2">
    <location>
        <begin position="118"/>
        <end position="251"/>
    </location>
</feature>
<feature type="region of interest" description="Disordered" evidence="1">
    <location>
        <begin position="193"/>
        <end position="217"/>
    </location>
</feature>
<feature type="compositionally biased region" description="Low complexity" evidence="1">
    <location>
        <begin position="195"/>
        <end position="211"/>
    </location>
</feature>
<dbReference type="Proteomes" id="UP000653674">
    <property type="component" value="Unassembled WGS sequence"/>
</dbReference>
<evidence type="ECO:0000313" key="4">
    <source>
        <dbReference type="Proteomes" id="UP000653674"/>
    </source>
</evidence>
<sequence length="271" mass="27415">MRRSILAALVAIGLAAVGCVSVLLYVRAADNRVLAGQKAVQVLVTTKKIPAGTTAQAIRAGGYTELVTMPAATIPADALTSLDGTLLALAVTADQQPRQLLLRGAFDVPSIHSGGLGIPDGMFAVSVSMRVPAQVAGYLQPGSWVAVFDTFNVATGKGGNVPAGDGLSTNHDYNQATRLLLPKVQVLAIGGRGTPGAMAGPQPSASSGASQTNGGAGQSESAMALVTVAVNQDQAQRLVHAAQTGNLYLALIGNGSEATPGPGMDNYSLFQ</sequence>
<dbReference type="Pfam" id="PF16976">
    <property type="entry name" value="RcpC"/>
    <property type="match status" value="1"/>
</dbReference>
<evidence type="ECO:0000259" key="2">
    <source>
        <dbReference type="Pfam" id="PF16976"/>
    </source>
</evidence>
<dbReference type="EMBL" id="BONU01000001">
    <property type="protein sequence ID" value="GIG71832.1"/>
    <property type="molecule type" value="Genomic_DNA"/>
</dbReference>
<name>A0A8J3LEX4_9ACTN</name>
<reference evidence="3" key="1">
    <citation type="submission" date="2021-01" db="EMBL/GenBank/DDBJ databases">
        <title>Whole genome shotgun sequence of Planosporangium flavigriseum NBRC 105377.</title>
        <authorList>
            <person name="Komaki H."/>
            <person name="Tamura T."/>
        </authorList>
    </citation>
    <scope>NUCLEOTIDE SEQUENCE</scope>
    <source>
        <strain evidence="3">NBRC 105377</strain>
    </source>
</reference>
<keyword evidence="4" id="KW-1185">Reference proteome</keyword>